<dbReference type="PANTHER" id="PTHR41247">
    <property type="entry name" value="HTH-TYPE TRANSCRIPTIONAL REPRESSOR YCNK"/>
    <property type="match status" value="1"/>
</dbReference>
<reference evidence="2" key="1">
    <citation type="journal article" date="2020" name="mSystems">
        <title>Genome- and Community-Level Interaction Insights into Carbon Utilization and Element Cycling Functions of Hydrothermarchaeota in Hydrothermal Sediment.</title>
        <authorList>
            <person name="Zhou Z."/>
            <person name="Liu Y."/>
            <person name="Xu W."/>
            <person name="Pan J."/>
            <person name="Luo Z.H."/>
            <person name="Li M."/>
        </authorList>
    </citation>
    <scope>NUCLEOTIDE SEQUENCE [LARGE SCALE GENOMIC DNA]</scope>
    <source>
        <strain evidence="2">HyVt-577</strain>
    </source>
</reference>
<evidence type="ECO:0000313" key="2">
    <source>
        <dbReference type="EMBL" id="HGY56323.1"/>
    </source>
</evidence>
<comment type="caution">
    <text evidence="2">The sequence shown here is derived from an EMBL/GenBank/DDBJ whole genome shotgun (WGS) entry which is preliminary data.</text>
</comment>
<dbReference type="EMBL" id="DRQG01000107">
    <property type="protein sequence ID" value="HGY56323.1"/>
    <property type="molecule type" value="Genomic_DNA"/>
</dbReference>
<protein>
    <recommendedName>
        <fullName evidence="3">Copper chaperone NosL</fullName>
    </recommendedName>
</protein>
<evidence type="ECO:0000256" key="1">
    <source>
        <dbReference type="SAM" id="SignalP"/>
    </source>
</evidence>
<proteinExistence type="predicted"/>
<dbReference type="Proteomes" id="UP000885779">
    <property type="component" value="Unassembled WGS sequence"/>
</dbReference>
<name>A0A7V4U2A4_CALAY</name>
<dbReference type="PROSITE" id="PS51257">
    <property type="entry name" value="PROKAR_LIPOPROTEIN"/>
    <property type="match status" value="1"/>
</dbReference>
<gene>
    <name evidence="2" type="ORF">ENK44_11500</name>
</gene>
<sequence length="145" mass="16190">MKIKTAFVILLLAALMAACTVEPQPIEYGSDACAFCQMTIVDRQHAAEMVTKKGKAYKYDAIECMVRDLNRNRDLSQVELLLITDFAQAGKFTDAKTAAYLISENIPSPMGANLSGFKEKSEAERVKNQEGGELFTWNQVLDRFK</sequence>
<feature type="chain" id="PRO_5031528000" description="Copper chaperone NosL" evidence="1">
    <location>
        <begin position="18"/>
        <end position="145"/>
    </location>
</feature>
<evidence type="ECO:0008006" key="3">
    <source>
        <dbReference type="Google" id="ProtNLM"/>
    </source>
</evidence>
<dbReference type="Pfam" id="PF05573">
    <property type="entry name" value="NosL"/>
    <property type="match status" value="1"/>
</dbReference>
<dbReference type="SUPFAM" id="SSF160387">
    <property type="entry name" value="NosL/MerB-like"/>
    <property type="match status" value="1"/>
</dbReference>
<dbReference type="PANTHER" id="PTHR41247:SF1">
    <property type="entry name" value="HTH-TYPE TRANSCRIPTIONAL REPRESSOR YCNK"/>
    <property type="match status" value="1"/>
</dbReference>
<accession>A0A7V4U2A4</accession>
<keyword evidence="1" id="KW-0732">Signal</keyword>
<feature type="signal peptide" evidence="1">
    <location>
        <begin position="1"/>
        <end position="17"/>
    </location>
</feature>
<dbReference type="AlphaFoldDB" id="A0A7V4U2A4"/>
<dbReference type="InterPro" id="IPR008719">
    <property type="entry name" value="N2O_reductase_NosL"/>
</dbReference>
<organism evidence="2">
    <name type="scientific">Caldithrix abyssi</name>
    <dbReference type="NCBI Taxonomy" id="187145"/>
    <lineage>
        <taxon>Bacteria</taxon>
        <taxon>Pseudomonadati</taxon>
        <taxon>Calditrichota</taxon>
        <taxon>Calditrichia</taxon>
        <taxon>Calditrichales</taxon>
        <taxon>Calditrichaceae</taxon>
        <taxon>Caldithrix</taxon>
    </lineage>
</organism>